<dbReference type="Proteomes" id="UP000091820">
    <property type="component" value="Unassembled WGS sequence"/>
</dbReference>
<reference evidence="2" key="2">
    <citation type="submission" date="2020-05" db="UniProtKB">
        <authorList>
            <consortium name="EnsemblMetazoa"/>
        </authorList>
    </citation>
    <scope>IDENTIFICATION</scope>
    <source>
        <strain evidence="2">IAEA</strain>
    </source>
</reference>
<accession>A0A1A9WPA6</accession>
<keyword evidence="1" id="KW-1133">Transmembrane helix</keyword>
<keyword evidence="1" id="KW-0472">Membrane</keyword>
<feature type="transmembrane region" description="Helical" evidence="1">
    <location>
        <begin position="23"/>
        <end position="44"/>
    </location>
</feature>
<keyword evidence="1" id="KW-0812">Transmembrane</keyword>
<dbReference type="AlphaFoldDB" id="A0A1A9WPA6"/>
<dbReference type="EnsemblMetazoa" id="GBRI026929-RA">
    <property type="protein sequence ID" value="GBRI026929-PA"/>
    <property type="gene ID" value="GBRI026929"/>
</dbReference>
<dbReference type="PROSITE" id="PS51257">
    <property type="entry name" value="PROKAR_LIPOPROTEIN"/>
    <property type="match status" value="1"/>
</dbReference>
<name>A0A1A9WPA6_9MUSC</name>
<protein>
    <submittedName>
        <fullName evidence="2">Uncharacterized protein</fullName>
    </submittedName>
</protein>
<evidence type="ECO:0000256" key="1">
    <source>
        <dbReference type="SAM" id="Phobius"/>
    </source>
</evidence>
<dbReference type="VEuPathDB" id="VectorBase:GBRI026929"/>
<proteinExistence type="predicted"/>
<reference evidence="3" key="1">
    <citation type="submission" date="2014-03" db="EMBL/GenBank/DDBJ databases">
        <authorList>
            <person name="Aksoy S."/>
            <person name="Warren W."/>
            <person name="Wilson R.K."/>
        </authorList>
    </citation>
    <scope>NUCLEOTIDE SEQUENCE [LARGE SCALE GENOMIC DNA]</scope>
    <source>
        <strain evidence="3">IAEA</strain>
    </source>
</reference>
<sequence>MFRRYIQSAKQAKMLKIIHQRRVSPLAGWLVGCLVGHLFGSFVICSVCQQKLVYVLIVCANNRVSSSSQLRVASKNNRGRLYHAIMTFRAIASNITYRLSVNFRAAFDRSEIGFDRHIVNKSETRKLSQNGNALYYRHQSTSNVNSTWKRAENSWLLKF</sequence>
<evidence type="ECO:0000313" key="2">
    <source>
        <dbReference type="EnsemblMetazoa" id="GBRI026929-PA"/>
    </source>
</evidence>
<organism evidence="2 3">
    <name type="scientific">Glossina brevipalpis</name>
    <dbReference type="NCBI Taxonomy" id="37001"/>
    <lineage>
        <taxon>Eukaryota</taxon>
        <taxon>Metazoa</taxon>
        <taxon>Ecdysozoa</taxon>
        <taxon>Arthropoda</taxon>
        <taxon>Hexapoda</taxon>
        <taxon>Insecta</taxon>
        <taxon>Pterygota</taxon>
        <taxon>Neoptera</taxon>
        <taxon>Endopterygota</taxon>
        <taxon>Diptera</taxon>
        <taxon>Brachycera</taxon>
        <taxon>Muscomorpha</taxon>
        <taxon>Hippoboscoidea</taxon>
        <taxon>Glossinidae</taxon>
        <taxon>Glossina</taxon>
    </lineage>
</organism>
<keyword evidence="3" id="KW-1185">Reference proteome</keyword>
<evidence type="ECO:0000313" key="3">
    <source>
        <dbReference type="Proteomes" id="UP000091820"/>
    </source>
</evidence>